<dbReference type="AlphaFoldDB" id="A0A2S5T3V1"/>
<dbReference type="Pfam" id="PF02464">
    <property type="entry name" value="CinA"/>
    <property type="match status" value="1"/>
</dbReference>
<comment type="caution">
    <text evidence="2">The sequence shown here is derived from an EMBL/GenBank/DDBJ whole genome shotgun (WGS) entry which is preliminary data.</text>
</comment>
<feature type="domain" description="CinA C-terminal" evidence="1">
    <location>
        <begin position="17"/>
        <end position="168"/>
    </location>
</feature>
<evidence type="ECO:0000313" key="5">
    <source>
        <dbReference type="Proteomes" id="UP000294772"/>
    </source>
</evidence>
<dbReference type="Gene3D" id="3.90.950.20">
    <property type="entry name" value="CinA-like"/>
    <property type="match status" value="1"/>
</dbReference>
<gene>
    <name evidence="2" type="ORF">C1702_10710</name>
    <name evidence="3" type="ORF">EV676_10988</name>
</gene>
<dbReference type="EMBL" id="SLXF01000009">
    <property type="protein sequence ID" value="TCP05002.1"/>
    <property type="molecule type" value="Genomic_DNA"/>
</dbReference>
<evidence type="ECO:0000313" key="3">
    <source>
        <dbReference type="EMBL" id="TCP05002.1"/>
    </source>
</evidence>
<protein>
    <submittedName>
        <fullName evidence="2">Damage-inducible protein CinA</fullName>
    </submittedName>
    <submittedName>
        <fullName evidence="3">Nicotinamide-nucleotide amidase</fullName>
    </submittedName>
</protein>
<organism evidence="2 4">
    <name type="scientific">Caldimonas thermodepolymerans</name>
    <dbReference type="NCBI Taxonomy" id="215580"/>
    <lineage>
        <taxon>Bacteria</taxon>
        <taxon>Pseudomonadati</taxon>
        <taxon>Pseudomonadota</taxon>
        <taxon>Betaproteobacteria</taxon>
        <taxon>Burkholderiales</taxon>
        <taxon>Sphaerotilaceae</taxon>
        <taxon>Caldimonas</taxon>
    </lineage>
</organism>
<dbReference type="Proteomes" id="UP000239406">
    <property type="component" value="Unassembled WGS sequence"/>
</dbReference>
<dbReference type="EMBL" id="PSNY01000010">
    <property type="protein sequence ID" value="PPE69660.1"/>
    <property type="molecule type" value="Genomic_DNA"/>
</dbReference>
<dbReference type="OrthoDB" id="9801454at2"/>
<dbReference type="InterPro" id="IPR036653">
    <property type="entry name" value="CinA-like_C"/>
</dbReference>
<accession>A0A2S5T3V1</accession>
<dbReference type="RefSeq" id="WP_104357696.1">
    <property type="nucleotide sequence ID" value="NZ_CALFFA010000041.1"/>
</dbReference>
<dbReference type="Proteomes" id="UP000294772">
    <property type="component" value="Unassembled WGS sequence"/>
</dbReference>
<evidence type="ECO:0000313" key="4">
    <source>
        <dbReference type="Proteomes" id="UP000239406"/>
    </source>
</evidence>
<reference evidence="2 4" key="1">
    <citation type="submission" date="2018-02" db="EMBL/GenBank/DDBJ databases">
        <title>Reclassifiation of [Polyangium] brachysporum DSM 7029 as Guopingzhaonella breviflexa gen. nov., sp. nov., a member of the family Comamonadaceae.</title>
        <authorList>
            <person name="Tang B."/>
        </authorList>
    </citation>
    <scope>NUCLEOTIDE SEQUENCE [LARGE SCALE GENOMIC DNA]</scope>
    <source>
        <strain evidence="2 4">DSM 15344</strain>
    </source>
</reference>
<keyword evidence="4" id="KW-1185">Reference proteome</keyword>
<sequence length="173" mass="17950">MGSLGLERLVEVQALDTLLTQLGLALTARGLKLVTAESCTGGLIAGACTSIAGSSDWFERGHVTYSNEAKTEQLGVPAEVIERHGAVSREVAMAMALGALQHSRAQVAVAVTGIAGPGGGTPAKPIGTVWFGFAIGQDFVQTEVMLFPGDRGQVRAATVKHALVRLLSLVSQR</sequence>
<reference evidence="3 5" key="2">
    <citation type="submission" date="2019-03" db="EMBL/GenBank/DDBJ databases">
        <title>Genomic Encyclopedia of Type Strains, Phase IV (KMG-IV): sequencing the most valuable type-strain genomes for metagenomic binning, comparative biology and taxonomic classification.</title>
        <authorList>
            <person name="Goeker M."/>
        </authorList>
    </citation>
    <scope>NUCLEOTIDE SEQUENCE [LARGE SCALE GENOMIC DNA]</scope>
    <source>
        <strain evidence="3 5">DSM 15264</strain>
    </source>
</reference>
<name>A0A2S5T3V1_9BURK</name>
<proteinExistence type="predicted"/>
<evidence type="ECO:0000259" key="1">
    <source>
        <dbReference type="Pfam" id="PF02464"/>
    </source>
</evidence>
<dbReference type="InterPro" id="IPR008136">
    <property type="entry name" value="CinA_C"/>
</dbReference>
<evidence type="ECO:0000313" key="2">
    <source>
        <dbReference type="EMBL" id="PPE69660.1"/>
    </source>
</evidence>
<dbReference type="NCBIfam" id="TIGR00199">
    <property type="entry name" value="PncC_domain"/>
    <property type="match status" value="1"/>
</dbReference>
<dbReference type="SUPFAM" id="SSF142433">
    <property type="entry name" value="CinA-like"/>
    <property type="match status" value="1"/>
</dbReference>